<keyword evidence="2" id="KW-0489">Methyltransferase</keyword>
<dbReference type="PANTHER" id="PTHR46060:SF2">
    <property type="entry name" value="HISTONE-LYSINE N-METHYLTRANSFERASE SETMAR"/>
    <property type="match status" value="1"/>
</dbReference>
<sequence>MEANPSQTASELAACFGVRDKTILIHLKQIGKVKNLGKWVPHELSEAHQQTCIECRLHHSTVDEGTLKRIVTCDENEAAPSPVKSIARKLRLYRKNERNGRPDGDIEDAAGDAHVGSTAISPSRCPPAPAAAARAPPNSQNVKQ</sequence>
<dbReference type="EMBL" id="BGZK01000349">
    <property type="protein sequence ID" value="GBP38427.1"/>
    <property type="molecule type" value="Genomic_DNA"/>
</dbReference>
<dbReference type="GO" id="GO:0003690">
    <property type="term" value="F:double-stranded DNA binding"/>
    <property type="evidence" value="ECO:0007669"/>
    <property type="project" value="TreeGrafter"/>
</dbReference>
<dbReference type="Gene3D" id="1.10.10.10">
    <property type="entry name" value="Winged helix-like DNA-binding domain superfamily/Winged helix DNA-binding domain"/>
    <property type="match status" value="1"/>
</dbReference>
<keyword evidence="2" id="KW-0808">Transferase</keyword>
<accession>A0A4C1VJF8</accession>
<reference evidence="2 3" key="1">
    <citation type="journal article" date="2019" name="Commun. Biol.">
        <title>The bagworm genome reveals a unique fibroin gene that provides high tensile strength.</title>
        <authorList>
            <person name="Kono N."/>
            <person name="Nakamura H."/>
            <person name="Ohtoshi R."/>
            <person name="Tomita M."/>
            <person name="Numata K."/>
            <person name="Arakawa K."/>
        </authorList>
    </citation>
    <scope>NUCLEOTIDE SEQUENCE [LARGE SCALE GENOMIC DNA]</scope>
</reference>
<name>A0A4C1VJF8_EUMVA</name>
<dbReference type="GO" id="GO:0005634">
    <property type="term" value="C:nucleus"/>
    <property type="evidence" value="ECO:0007669"/>
    <property type="project" value="TreeGrafter"/>
</dbReference>
<dbReference type="GO" id="GO:0000729">
    <property type="term" value="P:DNA double-strand break processing"/>
    <property type="evidence" value="ECO:0007669"/>
    <property type="project" value="TreeGrafter"/>
</dbReference>
<gene>
    <name evidence="2" type="primary">SETMAR</name>
    <name evidence="2" type="ORF">EVAR_23631_1</name>
</gene>
<dbReference type="GO" id="GO:0032259">
    <property type="term" value="P:methylation"/>
    <property type="evidence" value="ECO:0007669"/>
    <property type="project" value="UniProtKB-KW"/>
</dbReference>
<evidence type="ECO:0000313" key="2">
    <source>
        <dbReference type="EMBL" id="GBP38427.1"/>
    </source>
</evidence>
<dbReference type="GO" id="GO:0044547">
    <property type="term" value="F:DNA topoisomerase binding"/>
    <property type="evidence" value="ECO:0007669"/>
    <property type="project" value="TreeGrafter"/>
</dbReference>
<dbReference type="GO" id="GO:0042800">
    <property type="term" value="F:histone H3K4 methyltransferase activity"/>
    <property type="evidence" value="ECO:0007669"/>
    <property type="project" value="TreeGrafter"/>
</dbReference>
<dbReference type="AlphaFoldDB" id="A0A4C1VJF8"/>
<dbReference type="OrthoDB" id="616263at2759"/>
<dbReference type="InterPro" id="IPR052709">
    <property type="entry name" value="Transposase-MT_Hybrid"/>
</dbReference>
<dbReference type="GO" id="GO:0035861">
    <property type="term" value="C:site of double-strand break"/>
    <property type="evidence" value="ECO:0007669"/>
    <property type="project" value="TreeGrafter"/>
</dbReference>
<dbReference type="GO" id="GO:0044774">
    <property type="term" value="P:mitotic DNA integrity checkpoint signaling"/>
    <property type="evidence" value="ECO:0007669"/>
    <property type="project" value="TreeGrafter"/>
</dbReference>
<dbReference type="GO" id="GO:0000793">
    <property type="term" value="C:condensed chromosome"/>
    <property type="evidence" value="ECO:0007669"/>
    <property type="project" value="TreeGrafter"/>
</dbReference>
<evidence type="ECO:0000256" key="1">
    <source>
        <dbReference type="SAM" id="MobiDB-lite"/>
    </source>
</evidence>
<comment type="caution">
    <text evidence="2">The sequence shown here is derived from an EMBL/GenBank/DDBJ whole genome shotgun (WGS) entry which is preliminary data.</text>
</comment>
<keyword evidence="3" id="KW-1185">Reference proteome</keyword>
<organism evidence="2 3">
    <name type="scientific">Eumeta variegata</name>
    <name type="common">Bagworm moth</name>
    <name type="synonym">Eumeta japonica</name>
    <dbReference type="NCBI Taxonomy" id="151549"/>
    <lineage>
        <taxon>Eukaryota</taxon>
        <taxon>Metazoa</taxon>
        <taxon>Ecdysozoa</taxon>
        <taxon>Arthropoda</taxon>
        <taxon>Hexapoda</taxon>
        <taxon>Insecta</taxon>
        <taxon>Pterygota</taxon>
        <taxon>Neoptera</taxon>
        <taxon>Endopterygota</taxon>
        <taxon>Lepidoptera</taxon>
        <taxon>Glossata</taxon>
        <taxon>Ditrysia</taxon>
        <taxon>Tineoidea</taxon>
        <taxon>Psychidae</taxon>
        <taxon>Oiketicinae</taxon>
        <taxon>Eumeta</taxon>
    </lineage>
</organism>
<proteinExistence type="predicted"/>
<dbReference type="PANTHER" id="PTHR46060">
    <property type="entry name" value="MARINER MOS1 TRANSPOSASE-LIKE PROTEIN"/>
    <property type="match status" value="1"/>
</dbReference>
<dbReference type="GO" id="GO:0046975">
    <property type="term" value="F:histone H3K36 methyltransferase activity"/>
    <property type="evidence" value="ECO:0007669"/>
    <property type="project" value="TreeGrafter"/>
</dbReference>
<dbReference type="GO" id="GO:0031297">
    <property type="term" value="P:replication fork processing"/>
    <property type="evidence" value="ECO:0007669"/>
    <property type="project" value="TreeGrafter"/>
</dbReference>
<dbReference type="Proteomes" id="UP000299102">
    <property type="component" value="Unassembled WGS sequence"/>
</dbReference>
<feature type="compositionally biased region" description="Basic and acidic residues" evidence="1">
    <location>
        <begin position="95"/>
        <end position="104"/>
    </location>
</feature>
<protein>
    <submittedName>
        <fullName evidence="2">Histone-lysine N-methyltransferase SETMAR</fullName>
    </submittedName>
</protein>
<dbReference type="GO" id="GO:0003697">
    <property type="term" value="F:single-stranded DNA binding"/>
    <property type="evidence" value="ECO:0007669"/>
    <property type="project" value="TreeGrafter"/>
</dbReference>
<dbReference type="InterPro" id="IPR036388">
    <property type="entry name" value="WH-like_DNA-bd_sf"/>
</dbReference>
<dbReference type="GO" id="GO:0006303">
    <property type="term" value="P:double-strand break repair via nonhomologous end joining"/>
    <property type="evidence" value="ECO:0007669"/>
    <property type="project" value="TreeGrafter"/>
</dbReference>
<dbReference type="GO" id="GO:0015074">
    <property type="term" value="P:DNA integration"/>
    <property type="evidence" value="ECO:0007669"/>
    <property type="project" value="TreeGrafter"/>
</dbReference>
<feature type="region of interest" description="Disordered" evidence="1">
    <location>
        <begin position="95"/>
        <end position="144"/>
    </location>
</feature>
<evidence type="ECO:0000313" key="3">
    <source>
        <dbReference type="Proteomes" id="UP000299102"/>
    </source>
</evidence>
<dbReference type="GO" id="GO:0000014">
    <property type="term" value="F:single-stranded DNA endodeoxyribonuclease activity"/>
    <property type="evidence" value="ECO:0007669"/>
    <property type="project" value="TreeGrafter"/>
</dbReference>